<protein>
    <submittedName>
        <fullName evidence="1">Uncharacterized protein</fullName>
    </submittedName>
</protein>
<proteinExistence type="predicted"/>
<dbReference type="AlphaFoldDB" id="A0A2P2NTW5"/>
<dbReference type="EMBL" id="GGEC01065421">
    <property type="protein sequence ID" value="MBX45905.1"/>
    <property type="molecule type" value="Transcribed_RNA"/>
</dbReference>
<reference evidence="1" key="1">
    <citation type="submission" date="2018-02" db="EMBL/GenBank/DDBJ databases">
        <title>Rhizophora mucronata_Transcriptome.</title>
        <authorList>
            <person name="Meera S.P."/>
            <person name="Sreeshan A."/>
            <person name="Augustine A."/>
        </authorList>
    </citation>
    <scope>NUCLEOTIDE SEQUENCE</scope>
    <source>
        <tissue evidence="1">Leaf</tissue>
    </source>
</reference>
<sequence>MPCFRLLGAYDFEAILRFIFPFQVFHSYSDHMFI</sequence>
<accession>A0A2P2NTW5</accession>
<organism evidence="1">
    <name type="scientific">Rhizophora mucronata</name>
    <name type="common">Asiatic mangrove</name>
    <dbReference type="NCBI Taxonomy" id="61149"/>
    <lineage>
        <taxon>Eukaryota</taxon>
        <taxon>Viridiplantae</taxon>
        <taxon>Streptophyta</taxon>
        <taxon>Embryophyta</taxon>
        <taxon>Tracheophyta</taxon>
        <taxon>Spermatophyta</taxon>
        <taxon>Magnoliopsida</taxon>
        <taxon>eudicotyledons</taxon>
        <taxon>Gunneridae</taxon>
        <taxon>Pentapetalae</taxon>
        <taxon>rosids</taxon>
        <taxon>fabids</taxon>
        <taxon>Malpighiales</taxon>
        <taxon>Rhizophoraceae</taxon>
        <taxon>Rhizophora</taxon>
    </lineage>
</organism>
<evidence type="ECO:0000313" key="1">
    <source>
        <dbReference type="EMBL" id="MBX45905.1"/>
    </source>
</evidence>
<name>A0A2P2NTW5_RHIMU</name>